<feature type="transmembrane region" description="Helical" evidence="1">
    <location>
        <begin position="20"/>
        <end position="42"/>
    </location>
</feature>
<evidence type="ECO:0000313" key="2">
    <source>
        <dbReference type="EMBL" id="HIU40677.1"/>
    </source>
</evidence>
<proteinExistence type="predicted"/>
<dbReference type="EMBL" id="DVMT01000053">
    <property type="protein sequence ID" value="HIU40677.1"/>
    <property type="molecule type" value="Genomic_DNA"/>
</dbReference>
<comment type="caution">
    <text evidence="2">The sequence shown here is derived from an EMBL/GenBank/DDBJ whole genome shotgun (WGS) entry which is preliminary data.</text>
</comment>
<accession>A0A9D1LJ86</accession>
<protein>
    <submittedName>
        <fullName evidence="2">Uncharacterized protein</fullName>
    </submittedName>
</protein>
<keyword evidence="1" id="KW-1133">Transmembrane helix</keyword>
<reference evidence="2" key="1">
    <citation type="submission" date="2020-10" db="EMBL/GenBank/DDBJ databases">
        <authorList>
            <person name="Gilroy R."/>
        </authorList>
    </citation>
    <scope>NUCLEOTIDE SEQUENCE</scope>
    <source>
        <strain evidence="2">CHK193-30670</strain>
    </source>
</reference>
<name>A0A9D1LJ86_9FIRM</name>
<evidence type="ECO:0000313" key="3">
    <source>
        <dbReference type="Proteomes" id="UP000824074"/>
    </source>
</evidence>
<sequence length="128" mass="14751">MKKEKPNKVGRPRLADKKTIKESLFVCLFIIVVLVIIFILGFNTIKLDLEFSSASLYNVYNNDVNLCKINKTKVNCGGNVTYVKYKTNDNSYKEIYKNRSNISFDAESYDNIKVCFKSIKDNLKCVDK</sequence>
<organism evidence="2 3">
    <name type="scientific">Candidatus Aphodocola excrementigallinarum</name>
    <dbReference type="NCBI Taxonomy" id="2840670"/>
    <lineage>
        <taxon>Bacteria</taxon>
        <taxon>Bacillati</taxon>
        <taxon>Bacillota</taxon>
        <taxon>Bacilli</taxon>
        <taxon>Candidatus Aphodocola</taxon>
    </lineage>
</organism>
<evidence type="ECO:0000256" key="1">
    <source>
        <dbReference type="SAM" id="Phobius"/>
    </source>
</evidence>
<dbReference type="Proteomes" id="UP000824074">
    <property type="component" value="Unassembled WGS sequence"/>
</dbReference>
<dbReference type="AlphaFoldDB" id="A0A9D1LJ86"/>
<keyword evidence="1" id="KW-0812">Transmembrane</keyword>
<keyword evidence="1" id="KW-0472">Membrane</keyword>
<reference evidence="2" key="2">
    <citation type="journal article" date="2021" name="PeerJ">
        <title>Extensive microbial diversity within the chicken gut microbiome revealed by metagenomics and culture.</title>
        <authorList>
            <person name="Gilroy R."/>
            <person name="Ravi A."/>
            <person name="Getino M."/>
            <person name="Pursley I."/>
            <person name="Horton D.L."/>
            <person name="Alikhan N.F."/>
            <person name="Baker D."/>
            <person name="Gharbi K."/>
            <person name="Hall N."/>
            <person name="Watson M."/>
            <person name="Adriaenssens E.M."/>
            <person name="Foster-Nyarko E."/>
            <person name="Jarju S."/>
            <person name="Secka A."/>
            <person name="Antonio M."/>
            <person name="Oren A."/>
            <person name="Chaudhuri R.R."/>
            <person name="La Ragione R."/>
            <person name="Hildebrand F."/>
            <person name="Pallen M.J."/>
        </authorList>
    </citation>
    <scope>NUCLEOTIDE SEQUENCE</scope>
    <source>
        <strain evidence="2">CHK193-30670</strain>
    </source>
</reference>
<gene>
    <name evidence="2" type="ORF">IAB68_05195</name>
</gene>